<dbReference type="AlphaFoldDB" id="A0A7J6PNU9"/>
<feature type="non-terminal residue" evidence="3">
    <location>
        <position position="779"/>
    </location>
</feature>
<dbReference type="InterPro" id="IPR018247">
    <property type="entry name" value="EF_Hand_1_Ca_BS"/>
</dbReference>
<feature type="compositionally biased region" description="Polar residues" evidence="2">
    <location>
        <begin position="1"/>
        <end position="22"/>
    </location>
</feature>
<feature type="compositionally biased region" description="Low complexity" evidence="2">
    <location>
        <begin position="421"/>
        <end position="435"/>
    </location>
</feature>
<keyword evidence="1" id="KW-0106">Calcium</keyword>
<accession>A0A7J6PNU9</accession>
<dbReference type="SUPFAM" id="SSF47473">
    <property type="entry name" value="EF-hand"/>
    <property type="match status" value="1"/>
</dbReference>
<dbReference type="InterPro" id="IPR011992">
    <property type="entry name" value="EF-hand-dom_pair"/>
</dbReference>
<dbReference type="EMBL" id="JABANP010000005">
    <property type="protein sequence ID" value="KAF4697181.1"/>
    <property type="molecule type" value="Genomic_DNA"/>
</dbReference>
<sequence length="779" mass="85317">MNPYSTPSYDTNRWGSSPSKQPKTGPYGQRYCIERRRQTCPGPPTVGIFPSPTSTRIQRLGSGPLTLNGDGKLDKQEVMFVLKSTLPISYQRLSSTGALGCRRVSCLQKDFDKLFRRWDASGDGYIQYRGSWAQEGWSNFVRSNFRPEHKDLAECRGRYARIWQGNDKAGVVPECWDGDGNGVLDKEEVHWSPLLRPLGGRGFSQAELAYPKVLSGEAEGFARWVCLIVEDGAALVKNLEHARPADSASSLAMDSDKVSSQTEGPLHLHCRVGWANSSPLRSCRQAAVVMQNKCRLVKKSLEDQTGKKTTRQVGMGGVVSPILRMDFRPKSSEDEAEPMMEADGYKMGSAAARTADTTNRSDVLERADAAFYNNVEGCGPLCSSLCMSHGLWRLGTGNDLATDGTKTHQDVYGNGGKEGGRISSSRSPIQRSGSIGTCRSTHEFLYSLRVAVTARSLSPTYDPAHRTSVGLLDLKFAVGRSVANVSIPLILSTAWALSAAAIHMQERIKNRLLSKGRRLFMSQLNGGSRLAQLLIAKGANLGGQGQVRVSGGSLALVSVLPLDLAEAGGASLNFHAEVVKLLKRTVSQRREVLAAPAWLSSITNVEVARQMRASRDRAESKALPREAKQEGMSLRYVKDYVSTSALADLRALYEESLTATRRPHYEAPRALAVLLRKSFRMVLEEVVDRREPVNCRGKLGRSTYDLMTRAANDHTLRARAGGDFSENVPLNQGWTMVQMLTEFVQLYDTLSKLDAEGYEAVSAASVDSAARCGASRHSR</sequence>
<dbReference type="OrthoDB" id="418675at2759"/>
<reference evidence="3 4" key="1">
    <citation type="submission" date="2020-04" db="EMBL/GenBank/DDBJ databases">
        <title>Perkinsus olseni comparative genomics.</title>
        <authorList>
            <person name="Bogema D.R."/>
        </authorList>
    </citation>
    <scope>NUCLEOTIDE SEQUENCE [LARGE SCALE GENOMIC DNA]</scope>
    <source>
        <strain evidence="3">00978-12</strain>
    </source>
</reference>
<evidence type="ECO:0000313" key="4">
    <source>
        <dbReference type="Proteomes" id="UP000541610"/>
    </source>
</evidence>
<proteinExistence type="predicted"/>
<evidence type="ECO:0000313" key="3">
    <source>
        <dbReference type="EMBL" id="KAF4697181.1"/>
    </source>
</evidence>
<protein>
    <submittedName>
        <fullName evidence="3">Uncharacterized protein</fullName>
    </submittedName>
</protein>
<feature type="region of interest" description="Disordered" evidence="2">
    <location>
        <begin position="411"/>
        <end position="435"/>
    </location>
</feature>
<name>A0A7J6PNU9_PEROL</name>
<evidence type="ECO:0000256" key="1">
    <source>
        <dbReference type="ARBA" id="ARBA00022837"/>
    </source>
</evidence>
<dbReference type="Proteomes" id="UP000541610">
    <property type="component" value="Unassembled WGS sequence"/>
</dbReference>
<comment type="caution">
    <text evidence="3">The sequence shown here is derived from an EMBL/GenBank/DDBJ whole genome shotgun (WGS) entry which is preliminary data.</text>
</comment>
<organism evidence="3 4">
    <name type="scientific">Perkinsus olseni</name>
    <name type="common">Perkinsus atlanticus</name>
    <dbReference type="NCBI Taxonomy" id="32597"/>
    <lineage>
        <taxon>Eukaryota</taxon>
        <taxon>Sar</taxon>
        <taxon>Alveolata</taxon>
        <taxon>Perkinsozoa</taxon>
        <taxon>Perkinsea</taxon>
        <taxon>Perkinsida</taxon>
        <taxon>Perkinsidae</taxon>
        <taxon>Perkinsus</taxon>
    </lineage>
</organism>
<feature type="region of interest" description="Disordered" evidence="2">
    <location>
        <begin position="1"/>
        <end position="27"/>
    </location>
</feature>
<dbReference type="PROSITE" id="PS00018">
    <property type="entry name" value="EF_HAND_1"/>
    <property type="match status" value="1"/>
</dbReference>
<evidence type="ECO:0000256" key="2">
    <source>
        <dbReference type="SAM" id="MobiDB-lite"/>
    </source>
</evidence>
<gene>
    <name evidence="3" type="ORF">FOZ60_011854</name>
</gene>